<dbReference type="PANTHER" id="PTHR10891">
    <property type="entry name" value="EF-HAND CALCIUM-BINDING DOMAIN CONTAINING PROTEIN"/>
    <property type="match status" value="1"/>
</dbReference>
<gene>
    <name evidence="7" type="primary">Aste57867_13764</name>
    <name evidence="6" type="ORF">As57867_013714</name>
    <name evidence="7" type="ORF">ASTE57867_13764</name>
</gene>
<evidence type="ECO:0000256" key="2">
    <source>
        <dbReference type="ARBA" id="ARBA00022737"/>
    </source>
</evidence>
<feature type="domain" description="EF-hand" evidence="5">
    <location>
        <begin position="695"/>
        <end position="730"/>
    </location>
</feature>
<protein>
    <submittedName>
        <fullName evidence="7">Aste57867_13764 protein</fullName>
    </submittedName>
</protein>
<feature type="region of interest" description="Disordered" evidence="4">
    <location>
        <begin position="88"/>
        <end position="115"/>
    </location>
</feature>
<organism evidence="7 8">
    <name type="scientific">Aphanomyces stellatus</name>
    <dbReference type="NCBI Taxonomy" id="120398"/>
    <lineage>
        <taxon>Eukaryota</taxon>
        <taxon>Sar</taxon>
        <taxon>Stramenopiles</taxon>
        <taxon>Oomycota</taxon>
        <taxon>Saprolegniomycetes</taxon>
        <taxon>Saprolegniales</taxon>
        <taxon>Verrucalvaceae</taxon>
        <taxon>Aphanomyces</taxon>
    </lineage>
</organism>
<name>A0A485KZV7_9STRA</name>
<keyword evidence="8" id="KW-1185">Reference proteome</keyword>
<reference evidence="6" key="2">
    <citation type="submission" date="2019-06" db="EMBL/GenBank/DDBJ databases">
        <title>Genomics analysis of Aphanomyces spp. identifies a new class of oomycete effector associated with host adaptation.</title>
        <authorList>
            <person name="Gaulin E."/>
        </authorList>
    </citation>
    <scope>NUCLEOTIDE SEQUENCE</scope>
    <source>
        <strain evidence="6">CBS 578.67</strain>
    </source>
</reference>
<evidence type="ECO:0000313" key="8">
    <source>
        <dbReference type="Proteomes" id="UP000332933"/>
    </source>
</evidence>
<accession>A0A485KZV7</accession>
<dbReference type="Pfam" id="PF13499">
    <property type="entry name" value="EF-hand_7"/>
    <property type="match status" value="1"/>
</dbReference>
<feature type="domain" description="EF-hand" evidence="5">
    <location>
        <begin position="731"/>
        <end position="766"/>
    </location>
</feature>
<evidence type="ECO:0000256" key="4">
    <source>
        <dbReference type="SAM" id="MobiDB-lite"/>
    </source>
</evidence>
<dbReference type="InterPro" id="IPR039647">
    <property type="entry name" value="EF_hand_pair_protein_CML-like"/>
</dbReference>
<dbReference type="SMART" id="SM00054">
    <property type="entry name" value="EFh"/>
    <property type="match status" value="3"/>
</dbReference>
<dbReference type="OrthoDB" id="78369at2759"/>
<reference evidence="7 8" key="1">
    <citation type="submission" date="2019-03" db="EMBL/GenBank/DDBJ databases">
        <authorList>
            <person name="Gaulin E."/>
            <person name="Dumas B."/>
        </authorList>
    </citation>
    <scope>NUCLEOTIDE SEQUENCE [LARGE SCALE GENOMIC DNA]</scope>
    <source>
        <strain evidence="7">CBS 568.67</strain>
    </source>
</reference>
<feature type="compositionally biased region" description="Low complexity" evidence="4">
    <location>
        <begin position="186"/>
        <end position="200"/>
    </location>
</feature>
<evidence type="ECO:0000256" key="3">
    <source>
        <dbReference type="ARBA" id="ARBA00022837"/>
    </source>
</evidence>
<dbReference type="CDD" id="cd00051">
    <property type="entry name" value="EFh"/>
    <property type="match status" value="1"/>
</dbReference>
<proteinExistence type="predicted"/>
<dbReference type="InterPro" id="IPR002048">
    <property type="entry name" value="EF_hand_dom"/>
</dbReference>
<evidence type="ECO:0000313" key="6">
    <source>
        <dbReference type="EMBL" id="KAF0695415.1"/>
    </source>
</evidence>
<feature type="domain" description="EF-hand" evidence="5">
    <location>
        <begin position="929"/>
        <end position="964"/>
    </location>
</feature>
<feature type="region of interest" description="Disordered" evidence="4">
    <location>
        <begin position="1448"/>
        <end position="1470"/>
    </location>
</feature>
<dbReference type="SUPFAM" id="SSF47473">
    <property type="entry name" value="EF-hand"/>
    <property type="match status" value="1"/>
</dbReference>
<evidence type="ECO:0000313" key="7">
    <source>
        <dbReference type="EMBL" id="VFT90597.1"/>
    </source>
</evidence>
<evidence type="ECO:0000256" key="1">
    <source>
        <dbReference type="ARBA" id="ARBA00022723"/>
    </source>
</evidence>
<dbReference type="EMBL" id="VJMH01005480">
    <property type="protein sequence ID" value="KAF0695415.1"/>
    <property type="molecule type" value="Genomic_DNA"/>
</dbReference>
<dbReference type="InterPro" id="IPR018247">
    <property type="entry name" value="EF_Hand_1_Ca_BS"/>
</dbReference>
<dbReference type="EMBL" id="CAADRA010005501">
    <property type="protein sequence ID" value="VFT90597.1"/>
    <property type="molecule type" value="Genomic_DNA"/>
</dbReference>
<dbReference type="GO" id="GO:0005509">
    <property type="term" value="F:calcium ion binding"/>
    <property type="evidence" value="ECO:0007669"/>
    <property type="project" value="InterPro"/>
</dbReference>
<feature type="region of interest" description="Disordered" evidence="4">
    <location>
        <begin position="166"/>
        <end position="237"/>
    </location>
</feature>
<evidence type="ECO:0000259" key="5">
    <source>
        <dbReference type="PROSITE" id="PS50222"/>
    </source>
</evidence>
<dbReference type="Proteomes" id="UP000332933">
    <property type="component" value="Unassembled WGS sequence"/>
</dbReference>
<dbReference type="PROSITE" id="PS50222">
    <property type="entry name" value="EF_HAND_2"/>
    <property type="match status" value="3"/>
</dbReference>
<dbReference type="Gene3D" id="1.10.238.10">
    <property type="entry name" value="EF-hand"/>
    <property type="match status" value="2"/>
</dbReference>
<feature type="region of interest" description="Disordered" evidence="4">
    <location>
        <begin position="249"/>
        <end position="273"/>
    </location>
</feature>
<dbReference type="Pfam" id="PF13202">
    <property type="entry name" value="EF-hand_5"/>
    <property type="match status" value="1"/>
</dbReference>
<keyword evidence="3" id="KW-0106">Calcium</keyword>
<keyword evidence="2" id="KW-0677">Repeat</keyword>
<keyword evidence="1" id="KW-0479">Metal-binding</keyword>
<feature type="compositionally biased region" description="Polar residues" evidence="4">
    <location>
        <begin position="171"/>
        <end position="180"/>
    </location>
</feature>
<dbReference type="PROSITE" id="PS00018">
    <property type="entry name" value="EF_HAND_1"/>
    <property type="match status" value="3"/>
</dbReference>
<sequence>MRVVEKIEWPEPASVDLLAEFRWIVGDRPVKGPVLADALGEKKVATLKETSPYTQLFAEAHRTKIVLTAAQQAERKVQQVAMAMEAAVEDDGEEAGNQGNAATSSKKAASKKRARSIHMQTTEATILPTTFEFDFAAWKDEANAFKAMPTNVAKSEDKSFADRTDVANLMPNMSSETSTLARKLSTKPTKPTKTTKQQLSQNHVTKPKSPQKEQATKQARKAISMTRLSSVDPDPMPMDAVPCARTDEVVESSKATHGERRPSTTSPPKTARGGEIKAVMLAMPATTSHDETDECREPQERPDEVFTPEFPQDPWITSQLDPTMLTQHLVLDADAPILDHSLTQRPRSAPGMSKYSVEMQARIHATIYANTGHGMWIDQAASHLAAEMSADSIFGDGTAGNAAPFVAPGTTAPDVAVLEAEWIERKALQVFDAAETQLRASDAHGAVAALDDGVRAMLDLSKDASSTTKSTWGFNYAMDVHARATAIQRQYKSRFKGRCDAAVEIARTWRGFHTRHVLAQTAWLRHASACCIQRWWHERNAHKEAMRLRLQTAMRRRLARKHVHTCRMHKKLWRNLGLLVQAWLADYHSIQNRRRRLGHDAYVGLTKDRWIRGYLARQFVKRLKRRIVLDEAARYAAECAYIDAHCGVKMNAFERSLAATAAGAARVSRLALRLKTDAAHRDVDRKRQRLSPAELRRAQMRDVFDAYDVDGSGTIDTDELRYLFDELGIAIDRRGLADAMRAMDSDGNGVIGFDEFFSWLQAPPSSRAARNLRERQELVYLKMKLSVKQLLNRFTSDSFNQHAKRLLLHEERALQTLALRHAFRVSTPPRFACRFCLAPFALYKPFWLHERSCTCNLSRHATGASPEDDEVLRMAHEQAAVDAALAGVADAVHAYVVTKPGRRVLRREVRRVQRFNQAQQIQHGKNTKTEVTRLRDLFQTYDLDQSNSLDRTEFGQITRDLGYPMTAAAIADTFCAIRHTTATGATLSLDDFSAWATDHILRPKTSRPLALCLRQWWTKAVHGKRRRREAEALRYLVAREKIFVAANARRTFRETFPPPYACPVCLAAFCRPEAHRQHSTHASAIHGRQKEKRASVDERIGYDGQTTASVLEMAAREAAVAEKDAAIQRYLASASGRAAVQAKTHVLHTLRHQVNAEHPKEARGRAYVAALVHLCAFDGPNRVPMHSLVYLLPLVGVRHDDAWTKTDDVDSMDETDLVSRILVAKQRQPINARAALYTLRSVAQTRGAARTLVAAAYDHHLRSGGHEWSTETPIGIVSDDDAKRLEFQEFCATPAGQAALAHATMRVDAMEAKWRVDVQGMPLLPTATTRRRERVEARARAVFGALDVDDAGRLCCDDVALALVVLAAPIDASVVWAELDPLRTSEITQGAFVGWYAMPHVRRMFERRSFAQLLTRQTTASPVGHSRRQTRMRSPLVLAIVAIHSRRTPQPSGFTMPSSSPLSLPKSERFSTSSIGAPLVQREMERLQHRWHELPRPVAPRHLVGFVCTAFDDHVVDAADVVAIVELLGGGPHDAALLRQRATAEGTLREADVMQWFDGTQASQATKTMRVRKFLRQVATRAAGIAREKKIVERLAHIAVEARERRRQLGGTTSI</sequence>
<dbReference type="InterPro" id="IPR011992">
    <property type="entry name" value="EF-hand-dom_pair"/>
</dbReference>